<evidence type="ECO:0000313" key="7">
    <source>
        <dbReference type="EMBL" id="MBC3919999.1"/>
    </source>
</evidence>
<dbReference type="Pfam" id="PF07495">
    <property type="entry name" value="Y_Y_Y"/>
    <property type="match status" value="1"/>
</dbReference>
<keyword evidence="4" id="KW-0812">Transmembrane</keyword>
<dbReference type="SUPFAM" id="SSF55874">
    <property type="entry name" value="ATPase domain of HSP90 chaperone/DNA topoisomerase II/histidine kinase"/>
    <property type="match status" value="1"/>
</dbReference>
<dbReference type="InterPro" id="IPR011110">
    <property type="entry name" value="Reg_prop"/>
</dbReference>
<dbReference type="InterPro" id="IPR036890">
    <property type="entry name" value="HATPase_C_sf"/>
</dbReference>
<dbReference type="SUPFAM" id="SSF63829">
    <property type="entry name" value="Calcium-dependent phosphotriesterase"/>
    <property type="match status" value="1"/>
</dbReference>
<dbReference type="PANTHER" id="PTHR43547">
    <property type="entry name" value="TWO-COMPONENT HISTIDINE KINASE"/>
    <property type="match status" value="1"/>
</dbReference>
<dbReference type="InterPro" id="IPR003018">
    <property type="entry name" value="GAF"/>
</dbReference>
<dbReference type="Gene3D" id="3.30.565.10">
    <property type="entry name" value="Histidine kinase-like ATPase, C-terminal domain"/>
    <property type="match status" value="1"/>
</dbReference>
<feature type="transmembrane region" description="Helical" evidence="4">
    <location>
        <begin position="822"/>
        <end position="841"/>
    </location>
</feature>
<dbReference type="SMART" id="SM00387">
    <property type="entry name" value="HATPase_c"/>
    <property type="match status" value="1"/>
</dbReference>
<feature type="signal peptide" evidence="5">
    <location>
        <begin position="1"/>
        <end position="25"/>
    </location>
</feature>
<feature type="chain" id="PRO_5045714609" description="histidine kinase" evidence="5">
    <location>
        <begin position="26"/>
        <end position="1328"/>
    </location>
</feature>
<sequence>MLTFSQALGMVLCLMPGLGLSCAEAANSVNVANPVLSSGNSNRWQPLSDKVFQNLTTDNGLPAIVIQALAEDTQGFIWFGTQGGLARWDGYRFKIYQQNLKDVNALPESSILSLHIDRSGRLWVGTNGGGLVRYDTVHDRFVRVPVGKNGTGDGTIYDIADDGDTGLWIATSNGVDHYWPDTGQVSHVRHVENDSGSLPSNVIRTVLRDKSETLWIGTQKGLSYLDGKTKKLSHMAFSAVLAESPNIRYLEQSSDGLIWVGTANHGVYLIDPLAGNPISIKAAGYRGDELRNDTVTFIKEVAPGQMWVGTVNHGIVVLDKQTMLAQRLIHDTAAASSLIDDTPESILQDRAGTIWVGTDDGVSRHNVRQSAILAMNGGIGAVNRIKDKNVTSVFAMSDGRVWLGLKNNGIHIIDPDAATVSWLKPDVRQAGNPPPDSVFTAFTEPVNQTIYIGSQRGLYRANADGKQMQQVHFAPLDAVMPVNAIIQEGNLLWVGAEDGLWRIDLSGDLRVTGGRAKKVINDGPVEALALDADNMLWVGMRGSGLYRIDRATLAHTHFLADKGNPAGLSSNIVTTILVDARKRLWVGTMGGGINVSVVSVGSVLSTTGSKLEFRQLQSIHGMPSDLVDTLIEDHRGQIWGSTDGGIVVIDPLDFKIKSLQRADGVASSTYWAHSGAVTSRGEVLFGSAGGLTIVNPELIKQWDYDPQLVITHIEAGGKVVQPPLLSDQNFKNPIQIKPGSNNIAVEFSALDYSTPVRNRYAYQLEGYDTSWLEVDSNHRIASYTNLPPGDYRLRIRATNREGRWAKQEISLPIRVFPAWYQSWWFVLLVMLVVAVGIFMLIQKKTSNLLRRQRQLEVQVLLRTADLNIKQSELSVANSELLEANTHLSIANTQLARTNDTMRLLGDIGRGITAILDVQLLYQSFHQHVADLLDSSRFSIYRKDSVTGGFQLVFGIEQEIATDDLHQFLFAEASYVSRVAGSGEDLLMDTAPDLQMAGIPVYLQTAYLVPLFASNAVLGVACLYSTSAHAYGEREKLMFSTICSFASVALDNAEAHQQLAHAIDTLKDAQQQLIFQEKMTALGTLTAGVAHEFNNAVNFSHVGAQNLEHDLQRFYTMLLNMAGNDADQTVIEQFRDSFTGLQMHVKSVLDGTRQIRQVVQDLLTFSRVDVSLRKPVLIVNNLLTSIKLLHSQTQDAMEIQCELDANPMIDCAPGQLNQVFMNLILNAYHAIREKQIQTNSDVAGLLAIRSSLDVNCLLIDFEDNGTGIKAEHMERIFEPFFTTREEGVGLGLSTSYSIIRAHGGDITVQSEYGRGSCFTIRLPIKVAPY</sequence>
<dbReference type="InterPro" id="IPR011123">
    <property type="entry name" value="Y_Y_Y"/>
</dbReference>
<dbReference type="SUPFAM" id="SSF55781">
    <property type="entry name" value="GAF domain-like"/>
    <property type="match status" value="1"/>
</dbReference>
<name>A0ABR6ZVU9_9BURK</name>
<dbReference type="EC" id="2.7.13.3" evidence="2"/>
<dbReference type="Gene3D" id="1.10.287.130">
    <property type="match status" value="1"/>
</dbReference>
<dbReference type="SUPFAM" id="SSF50998">
    <property type="entry name" value="Quinoprotein alcohol dehydrogenase-like"/>
    <property type="match status" value="1"/>
</dbReference>
<dbReference type="PANTHER" id="PTHR43547:SF2">
    <property type="entry name" value="HYBRID SIGNAL TRANSDUCTION HISTIDINE KINASE C"/>
    <property type="match status" value="1"/>
</dbReference>
<dbReference type="PROSITE" id="PS50109">
    <property type="entry name" value="HIS_KIN"/>
    <property type="match status" value="1"/>
</dbReference>
<evidence type="ECO:0000259" key="6">
    <source>
        <dbReference type="PROSITE" id="PS50109"/>
    </source>
</evidence>
<keyword evidence="4" id="KW-0472">Membrane</keyword>
<keyword evidence="4" id="KW-1133">Transmembrane helix</keyword>
<dbReference type="Pfam" id="PF07494">
    <property type="entry name" value="Reg_prop"/>
    <property type="match status" value="4"/>
</dbReference>
<evidence type="ECO:0000256" key="3">
    <source>
        <dbReference type="ARBA" id="ARBA00022553"/>
    </source>
</evidence>
<dbReference type="Gene3D" id="2.60.40.10">
    <property type="entry name" value="Immunoglobulins"/>
    <property type="match status" value="1"/>
</dbReference>
<proteinExistence type="predicted"/>
<dbReference type="Gene3D" id="3.30.450.40">
    <property type="match status" value="1"/>
</dbReference>
<dbReference type="EMBL" id="JACOGF010000012">
    <property type="protein sequence ID" value="MBC3919999.1"/>
    <property type="molecule type" value="Genomic_DNA"/>
</dbReference>
<dbReference type="InterPro" id="IPR015943">
    <property type="entry name" value="WD40/YVTN_repeat-like_dom_sf"/>
</dbReference>
<dbReference type="Pfam" id="PF02518">
    <property type="entry name" value="HATPase_c"/>
    <property type="match status" value="1"/>
</dbReference>
<comment type="caution">
    <text evidence="7">The sequence shown here is derived from an EMBL/GenBank/DDBJ whole genome shotgun (WGS) entry which is preliminary data.</text>
</comment>
<dbReference type="InterPro" id="IPR011047">
    <property type="entry name" value="Quinoprotein_ADH-like_sf"/>
</dbReference>
<dbReference type="Proteomes" id="UP000650424">
    <property type="component" value="Unassembled WGS sequence"/>
</dbReference>
<keyword evidence="5" id="KW-0732">Signal</keyword>
<evidence type="ECO:0000256" key="4">
    <source>
        <dbReference type="SAM" id="Phobius"/>
    </source>
</evidence>
<dbReference type="PRINTS" id="PR00344">
    <property type="entry name" value="BCTRLSENSOR"/>
</dbReference>
<organism evidence="7 8">
    <name type="scientific">Undibacterium hunanense</name>
    <dbReference type="NCBI Taxonomy" id="2762292"/>
    <lineage>
        <taxon>Bacteria</taxon>
        <taxon>Pseudomonadati</taxon>
        <taxon>Pseudomonadota</taxon>
        <taxon>Betaproteobacteria</taxon>
        <taxon>Burkholderiales</taxon>
        <taxon>Oxalobacteraceae</taxon>
        <taxon>Undibacterium</taxon>
    </lineage>
</organism>
<dbReference type="InterPro" id="IPR029016">
    <property type="entry name" value="GAF-like_dom_sf"/>
</dbReference>
<dbReference type="InterPro" id="IPR003594">
    <property type="entry name" value="HATPase_dom"/>
</dbReference>
<evidence type="ECO:0000256" key="1">
    <source>
        <dbReference type="ARBA" id="ARBA00000085"/>
    </source>
</evidence>
<gene>
    <name evidence="7" type="ORF">H8L32_21190</name>
</gene>
<feature type="domain" description="Histidine kinase" evidence="6">
    <location>
        <begin position="1105"/>
        <end position="1325"/>
    </location>
</feature>
<dbReference type="InterPro" id="IPR005467">
    <property type="entry name" value="His_kinase_dom"/>
</dbReference>
<keyword evidence="3" id="KW-0597">Phosphoprotein</keyword>
<dbReference type="InterPro" id="IPR013783">
    <property type="entry name" value="Ig-like_fold"/>
</dbReference>
<protein>
    <recommendedName>
        <fullName evidence="2">histidine kinase</fullName>
        <ecNumber evidence="2">2.7.13.3</ecNumber>
    </recommendedName>
</protein>
<keyword evidence="8" id="KW-1185">Reference proteome</keyword>
<comment type="catalytic activity">
    <reaction evidence="1">
        <text>ATP + protein L-histidine = ADP + protein N-phospho-L-histidine.</text>
        <dbReference type="EC" id="2.7.13.3"/>
    </reaction>
</comment>
<reference evidence="7 8" key="1">
    <citation type="submission" date="2020-08" db="EMBL/GenBank/DDBJ databases">
        <title>Novel species isolated from subtropical streams in China.</title>
        <authorList>
            <person name="Lu H."/>
        </authorList>
    </citation>
    <scope>NUCLEOTIDE SEQUENCE [LARGE SCALE GENOMIC DNA]</scope>
    <source>
        <strain evidence="7 8">CY18W</strain>
    </source>
</reference>
<accession>A0ABR6ZVU9</accession>
<evidence type="ECO:0000313" key="8">
    <source>
        <dbReference type="Proteomes" id="UP000650424"/>
    </source>
</evidence>
<dbReference type="RefSeq" id="WP_186949255.1">
    <property type="nucleotide sequence ID" value="NZ_JACOGF010000012.1"/>
</dbReference>
<dbReference type="SMART" id="SM00065">
    <property type="entry name" value="GAF"/>
    <property type="match status" value="1"/>
</dbReference>
<evidence type="ECO:0000256" key="2">
    <source>
        <dbReference type="ARBA" id="ARBA00012438"/>
    </source>
</evidence>
<evidence type="ECO:0000256" key="5">
    <source>
        <dbReference type="SAM" id="SignalP"/>
    </source>
</evidence>
<dbReference type="Gene3D" id="2.130.10.10">
    <property type="entry name" value="YVTN repeat-like/Quinoprotein amine dehydrogenase"/>
    <property type="match status" value="5"/>
</dbReference>
<dbReference type="InterPro" id="IPR004358">
    <property type="entry name" value="Sig_transdc_His_kin-like_C"/>
</dbReference>